<dbReference type="EMBL" id="PVTT01000001">
    <property type="protein sequence ID" value="PRY95161.1"/>
    <property type="molecule type" value="Genomic_DNA"/>
</dbReference>
<dbReference type="Gene3D" id="3.60.20.10">
    <property type="entry name" value="Glutamine Phosphoribosylpyrophosphate, subunit 1, domain 1"/>
    <property type="match status" value="1"/>
</dbReference>
<evidence type="ECO:0000313" key="7">
    <source>
        <dbReference type="EMBL" id="PRY95161.1"/>
    </source>
</evidence>
<evidence type="ECO:0000313" key="8">
    <source>
        <dbReference type="Proteomes" id="UP000238801"/>
    </source>
</evidence>
<dbReference type="Proteomes" id="UP000238801">
    <property type="component" value="Unassembled WGS sequence"/>
</dbReference>
<evidence type="ECO:0000256" key="1">
    <source>
        <dbReference type="ARBA" id="ARBA00006586"/>
    </source>
</evidence>
<dbReference type="InterPro" id="IPR029055">
    <property type="entry name" value="Ntn_hydrolases_N"/>
</dbReference>
<dbReference type="PANTHER" id="PTHR34218:SF4">
    <property type="entry name" value="ACYL-HOMOSERINE LACTONE ACYLASE QUIP"/>
    <property type="match status" value="1"/>
</dbReference>
<dbReference type="GO" id="GO:0017000">
    <property type="term" value="P:antibiotic biosynthetic process"/>
    <property type="evidence" value="ECO:0007669"/>
    <property type="project" value="InterPro"/>
</dbReference>
<keyword evidence="3" id="KW-0865">Zymogen</keyword>
<dbReference type="PIRSF" id="PIRSF001227">
    <property type="entry name" value="Pen_acylase"/>
    <property type="match status" value="1"/>
</dbReference>
<dbReference type="AlphaFoldDB" id="A0A2T0X882"/>
<evidence type="ECO:0000256" key="2">
    <source>
        <dbReference type="ARBA" id="ARBA00022801"/>
    </source>
</evidence>
<evidence type="ECO:0000256" key="5">
    <source>
        <dbReference type="PIRSR" id="PIRSR001227-2"/>
    </source>
</evidence>
<evidence type="ECO:0000256" key="6">
    <source>
        <dbReference type="SAM" id="Phobius"/>
    </source>
</evidence>
<comment type="similarity">
    <text evidence="1">Belongs to the peptidase S45 family.</text>
</comment>
<dbReference type="RefSeq" id="WP_106159573.1">
    <property type="nucleotide sequence ID" value="NZ_PVTT01000001.1"/>
</dbReference>
<keyword evidence="5" id="KW-0106">Calcium</keyword>
<organism evidence="7 8">
    <name type="scientific">Hasllibacter halocynthiae</name>
    <dbReference type="NCBI Taxonomy" id="595589"/>
    <lineage>
        <taxon>Bacteria</taxon>
        <taxon>Pseudomonadati</taxon>
        <taxon>Pseudomonadota</taxon>
        <taxon>Alphaproteobacteria</taxon>
        <taxon>Rhodobacterales</taxon>
        <taxon>Roseobacteraceae</taxon>
        <taxon>Hasllibacter</taxon>
    </lineage>
</organism>
<dbReference type="Pfam" id="PF01804">
    <property type="entry name" value="Penicil_amidase"/>
    <property type="match status" value="1"/>
</dbReference>
<feature type="binding site" evidence="5">
    <location>
        <position position="342"/>
    </location>
    <ligand>
        <name>Ca(2+)</name>
        <dbReference type="ChEBI" id="CHEBI:29108"/>
    </ligand>
</feature>
<keyword evidence="6" id="KW-1133">Transmembrane helix</keyword>
<keyword evidence="2" id="KW-0378">Hydrolase</keyword>
<evidence type="ECO:0000256" key="4">
    <source>
        <dbReference type="PIRSR" id="PIRSR001227-1"/>
    </source>
</evidence>
<keyword evidence="6" id="KW-0472">Membrane</keyword>
<feature type="binding site" evidence="5">
    <location>
        <position position="340"/>
    </location>
    <ligand>
        <name>Ca(2+)</name>
        <dbReference type="ChEBI" id="CHEBI:29108"/>
    </ligand>
</feature>
<dbReference type="InterPro" id="IPR002692">
    <property type="entry name" value="S45"/>
</dbReference>
<protein>
    <submittedName>
        <fullName evidence="7">Penicillin amidase</fullName>
    </submittedName>
</protein>
<keyword evidence="5" id="KW-0479">Metal-binding</keyword>
<dbReference type="Gene3D" id="1.10.439.10">
    <property type="entry name" value="Penicillin Amidohydrolase, domain 1"/>
    <property type="match status" value="1"/>
</dbReference>
<sequence length="833" mass="90000">MAAVFRWLLRGFLALAVLALAAVGIAYWFLARSLTDPDGRWVARGVSAPVEIVRDVHAIPHVFGETDEDVFFGLGFAHAQDRLWQMTLLRRTVQGRLSELFGAETLQTDALMRRLDLAGAARASVPAQDPATRAMLEAYADGVNAWIAEVDQGALGRGAPEFFFFEPAIAAWSPADSIAILKLLALQLSPHLEAEVLRARLSLLLEDEGRVDDLLPEVPGPGLAALPPVETVDYGALAPGVAPDAGPLRHAAAHPLSPFRRMPFAGASNAFAAGPERAASGGALLANDPHMALTAPTPWYLARLDLRGGAVIGGTIPGVPAVLAGRSDRMGWGVTASYADDVDVHLERVDPEDSSRYRTPEGWAPFAMRDSIVRVADGAPVTLRLRWTANGPVMTGDLYDLASITPEGHVMSVAWPALSREDTSMTAARRLMAARDVGEGIEAGALFLAPTLNLTLADADGAVALKTVGALPRRDAGHATLGRMPSPGWVEANRWQGTLPYATNPEFVDPPGGIVGNTNNKTVDRPFPTHVSYIWGDAVRVNRWRTLMQRRAVHTRESFVEAQLDTVSQAARVLLPLIGAELFFTGEAAAEGTPERQRRRAIDLLAEWNGEMSEHRPEPLIYAAWLRALQQRLIRDEIGPLAGEFPHPDPIFLERVFRDVGGAGQWCDILQSAPEESCADIARIALDDALVWIAEHHPGELESVRWGDAHQATHDHPVLGQIPVVRWLVNIRQSTSGGNATLMRGRTRGGAGDDAFENVHAATYRGVYDFADPDASIFVTSTGQSGHPLSRHYEDLGQLWRRGEYVPMILDPALARAGAEGVTVIAPPSRPEG</sequence>
<dbReference type="Gene3D" id="1.10.1400.10">
    <property type="match status" value="1"/>
</dbReference>
<dbReference type="InterPro" id="IPR043146">
    <property type="entry name" value="Penicillin_amidase_N_B-knob"/>
</dbReference>
<accession>A0A2T0X882</accession>
<reference evidence="7 8" key="1">
    <citation type="submission" date="2018-03" db="EMBL/GenBank/DDBJ databases">
        <title>Genomic Encyclopedia of Archaeal and Bacterial Type Strains, Phase II (KMG-II): from individual species to whole genera.</title>
        <authorList>
            <person name="Goeker M."/>
        </authorList>
    </citation>
    <scope>NUCLEOTIDE SEQUENCE [LARGE SCALE GENOMIC DNA]</scope>
    <source>
        <strain evidence="7 8">DSM 29318</strain>
    </source>
</reference>
<feature type="binding site" evidence="5">
    <location>
        <position position="343"/>
    </location>
    <ligand>
        <name>Ca(2+)</name>
        <dbReference type="ChEBI" id="CHEBI:29108"/>
    </ligand>
</feature>
<dbReference type="Gene3D" id="2.30.120.10">
    <property type="match status" value="1"/>
</dbReference>
<comment type="cofactor">
    <cofactor evidence="5">
        <name>Ca(2+)</name>
        <dbReference type="ChEBI" id="CHEBI:29108"/>
    </cofactor>
    <text evidence="5">Binds 1 Ca(2+) ion per dimer.</text>
</comment>
<comment type="caution">
    <text evidence="7">The sequence shown here is derived from an EMBL/GenBank/DDBJ whole genome shotgun (WGS) entry which is preliminary data.</text>
</comment>
<dbReference type="GO" id="GO:0016811">
    <property type="term" value="F:hydrolase activity, acting on carbon-nitrogen (but not peptide) bonds, in linear amides"/>
    <property type="evidence" value="ECO:0007669"/>
    <property type="project" value="InterPro"/>
</dbReference>
<dbReference type="PANTHER" id="PTHR34218">
    <property type="entry name" value="PEPTIDASE S45 PENICILLIN AMIDASE"/>
    <property type="match status" value="1"/>
</dbReference>
<keyword evidence="8" id="KW-1185">Reference proteome</keyword>
<dbReference type="InterPro" id="IPR014395">
    <property type="entry name" value="Pen/GL7ACA/AHL_acylase"/>
</dbReference>
<gene>
    <name evidence="7" type="ORF">BCF33_0775</name>
</gene>
<keyword evidence="6" id="KW-0812">Transmembrane</keyword>
<feature type="active site" description="Nucleophile" evidence="4">
    <location>
        <position position="268"/>
    </location>
</feature>
<dbReference type="SUPFAM" id="SSF56235">
    <property type="entry name" value="N-terminal nucleophile aminohydrolases (Ntn hydrolases)"/>
    <property type="match status" value="1"/>
</dbReference>
<dbReference type="OrthoDB" id="9760084at2"/>
<feature type="transmembrane region" description="Helical" evidence="6">
    <location>
        <begin position="7"/>
        <end position="30"/>
    </location>
</feature>
<feature type="binding site" evidence="5">
    <location>
        <position position="195"/>
    </location>
    <ligand>
        <name>Ca(2+)</name>
        <dbReference type="ChEBI" id="CHEBI:29108"/>
    </ligand>
</feature>
<dbReference type="GO" id="GO:0046872">
    <property type="term" value="F:metal ion binding"/>
    <property type="evidence" value="ECO:0007669"/>
    <property type="project" value="UniProtKB-KW"/>
</dbReference>
<dbReference type="CDD" id="cd03747">
    <property type="entry name" value="Ntn_PGA_like"/>
    <property type="match status" value="1"/>
</dbReference>
<proteinExistence type="inferred from homology"/>
<evidence type="ECO:0000256" key="3">
    <source>
        <dbReference type="ARBA" id="ARBA00023145"/>
    </source>
</evidence>
<name>A0A2T0X882_9RHOB</name>
<dbReference type="InterPro" id="IPR023343">
    <property type="entry name" value="Penicillin_amidase_dom1"/>
</dbReference>
<dbReference type="InterPro" id="IPR043147">
    <property type="entry name" value="Penicillin_amidase_A-knob"/>
</dbReference>